<evidence type="ECO:0000313" key="1">
    <source>
        <dbReference type="EMBL" id="PAV57797.1"/>
    </source>
</evidence>
<dbReference type="OrthoDB" id="408912at2759"/>
<dbReference type="GO" id="GO:0016020">
    <property type="term" value="C:membrane"/>
    <property type="evidence" value="ECO:0007669"/>
    <property type="project" value="InterPro"/>
</dbReference>
<dbReference type="PANTHER" id="PTHR22900:SF13">
    <property type="entry name" value="CARBOHYDRATE SULFOTRANSFERASE-RELATED"/>
    <property type="match status" value="1"/>
</dbReference>
<name>A0A2A2J818_9BILA</name>
<proteinExistence type="predicted"/>
<comment type="caution">
    <text evidence="1">The sequence shown here is derived from an EMBL/GenBank/DDBJ whole genome shotgun (WGS) entry which is preliminary data.</text>
</comment>
<protein>
    <recommendedName>
        <fullName evidence="3">Sulfotransferase domain-containing protein</fullName>
    </recommendedName>
</protein>
<keyword evidence="2" id="KW-1185">Reference proteome</keyword>
<evidence type="ECO:0000313" key="2">
    <source>
        <dbReference type="Proteomes" id="UP000218231"/>
    </source>
</evidence>
<dbReference type="Gene3D" id="3.40.50.300">
    <property type="entry name" value="P-loop containing nucleotide triphosphate hydrolases"/>
    <property type="match status" value="1"/>
</dbReference>
<dbReference type="Proteomes" id="UP000218231">
    <property type="component" value="Unassembled WGS sequence"/>
</dbReference>
<organism evidence="1 2">
    <name type="scientific">Diploscapter pachys</name>
    <dbReference type="NCBI Taxonomy" id="2018661"/>
    <lineage>
        <taxon>Eukaryota</taxon>
        <taxon>Metazoa</taxon>
        <taxon>Ecdysozoa</taxon>
        <taxon>Nematoda</taxon>
        <taxon>Chromadorea</taxon>
        <taxon>Rhabditida</taxon>
        <taxon>Rhabditina</taxon>
        <taxon>Rhabditomorpha</taxon>
        <taxon>Rhabditoidea</taxon>
        <taxon>Rhabditidae</taxon>
        <taxon>Diploscapter</taxon>
    </lineage>
</organism>
<accession>A0A2A2J818</accession>
<sequence length="241" mass="28458">MSAVVCYLFKSKEFIAANRSLYTEYYQNRFCMDENEEEFLKDAISRVKGKIKDNVNFLAIVRDPLDRFVSAFVDKCVTENKDILVDFTKHCYNCEKNISCFVSRQYQRAFGYTKGKVPGVGYEDIHTYPQSWHCNFQRMFENYTIIKYAAKGEDKSRMSRQILEALRNFGVKQEKRAYISKQMSKHSLHQTATNPERAKYEAILLSDPKAMKKFLKLYYYDYVLFGFDLPYVTINLDKDKT</sequence>
<dbReference type="InterPro" id="IPR005331">
    <property type="entry name" value="Sulfotransferase"/>
</dbReference>
<dbReference type="Pfam" id="PF03567">
    <property type="entry name" value="Sulfotransfer_2"/>
    <property type="match status" value="1"/>
</dbReference>
<gene>
    <name evidence="1" type="ORF">WR25_05104</name>
</gene>
<dbReference type="GO" id="GO:1902884">
    <property type="term" value="P:positive regulation of response to oxidative stress"/>
    <property type="evidence" value="ECO:0007669"/>
    <property type="project" value="InterPro"/>
</dbReference>
<dbReference type="EMBL" id="LIAE01010624">
    <property type="protein sequence ID" value="PAV57797.1"/>
    <property type="molecule type" value="Genomic_DNA"/>
</dbReference>
<dbReference type="PANTHER" id="PTHR22900">
    <property type="entry name" value="PROTEIN CBG14245-RELATED"/>
    <property type="match status" value="1"/>
</dbReference>
<dbReference type="GO" id="GO:0050650">
    <property type="term" value="P:chondroitin sulfate proteoglycan biosynthetic process"/>
    <property type="evidence" value="ECO:0007669"/>
    <property type="project" value="InterPro"/>
</dbReference>
<reference evidence="1 2" key="1">
    <citation type="journal article" date="2017" name="Curr. Biol.">
        <title>Genome architecture and evolution of a unichromosomal asexual nematode.</title>
        <authorList>
            <person name="Fradin H."/>
            <person name="Zegar C."/>
            <person name="Gutwein M."/>
            <person name="Lucas J."/>
            <person name="Kovtun M."/>
            <person name="Corcoran D."/>
            <person name="Baugh L.R."/>
            <person name="Kiontke K."/>
            <person name="Gunsalus K."/>
            <person name="Fitch D.H."/>
            <person name="Piano F."/>
        </authorList>
    </citation>
    <scope>NUCLEOTIDE SEQUENCE [LARGE SCALE GENOMIC DNA]</scope>
    <source>
        <strain evidence="1">PF1309</strain>
    </source>
</reference>
<dbReference type="InterPro" id="IPR007669">
    <property type="entry name" value="Chst-1-like"/>
</dbReference>
<dbReference type="STRING" id="2018661.A0A2A2J818"/>
<dbReference type="AlphaFoldDB" id="A0A2A2J818"/>
<evidence type="ECO:0008006" key="3">
    <source>
        <dbReference type="Google" id="ProtNLM"/>
    </source>
</evidence>
<dbReference type="GO" id="GO:0047756">
    <property type="term" value="F:chondroitin 4-sulfotransferase activity"/>
    <property type="evidence" value="ECO:0007669"/>
    <property type="project" value="InterPro"/>
</dbReference>
<dbReference type="InterPro" id="IPR027417">
    <property type="entry name" value="P-loop_NTPase"/>
</dbReference>